<name>A0A9Q1QC00_9CARY</name>
<reference evidence="3" key="1">
    <citation type="submission" date="2022-04" db="EMBL/GenBank/DDBJ databases">
        <title>Carnegiea gigantea Genome sequencing and assembly v2.</title>
        <authorList>
            <person name="Copetti D."/>
            <person name="Sanderson M.J."/>
            <person name="Burquez A."/>
            <person name="Wojciechowski M.F."/>
        </authorList>
    </citation>
    <scope>NUCLEOTIDE SEQUENCE</scope>
    <source>
        <strain evidence="3">SGP5-SGP5p</strain>
        <tissue evidence="3">Aerial part</tissue>
    </source>
</reference>
<sequence length="199" mass="22576">MITNKPKIQNYICRDELSRKKRVCKPRKLQRSPRIIGYYREEDEATQVFKELKMPILPSIIPEDVEKSYSDSSNNNKVNNVRVKVLLTKKEAAELLANCTAEANSNLDAIYVVNELVKLPAQRVNVVSISSLCQDTMLSTIPEEDEDDEDEDEDEEFFMGTGPFPQKLNNKGGRGDPIVFQYPNLQSKISTSGTKLPFS</sequence>
<accession>A0A9Q1QC00</accession>
<protein>
    <recommendedName>
        <fullName evidence="2">DUF7890 domain-containing protein</fullName>
    </recommendedName>
</protein>
<feature type="compositionally biased region" description="Acidic residues" evidence="1">
    <location>
        <begin position="142"/>
        <end position="157"/>
    </location>
</feature>
<dbReference type="Pfam" id="PF25418">
    <property type="entry name" value="DUF7890"/>
    <property type="match status" value="1"/>
</dbReference>
<gene>
    <name evidence="3" type="ORF">Cgig2_031498</name>
</gene>
<dbReference type="PANTHER" id="PTHR36782:SF1">
    <property type="entry name" value="CALCIUM UNIPORTER PROTEIN"/>
    <property type="match status" value="1"/>
</dbReference>
<dbReference type="PANTHER" id="PTHR36782">
    <property type="entry name" value="BNAC03G62080D PROTEIN"/>
    <property type="match status" value="1"/>
</dbReference>
<comment type="caution">
    <text evidence="3">The sequence shown here is derived from an EMBL/GenBank/DDBJ whole genome shotgun (WGS) entry which is preliminary data.</text>
</comment>
<evidence type="ECO:0000313" key="4">
    <source>
        <dbReference type="Proteomes" id="UP001153076"/>
    </source>
</evidence>
<proteinExistence type="predicted"/>
<evidence type="ECO:0000313" key="3">
    <source>
        <dbReference type="EMBL" id="KAJ8436557.1"/>
    </source>
</evidence>
<evidence type="ECO:0000256" key="1">
    <source>
        <dbReference type="SAM" id="MobiDB-lite"/>
    </source>
</evidence>
<feature type="domain" description="DUF7890" evidence="2">
    <location>
        <begin position="80"/>
        <end position="127"/>
    </location>
</feature>
<dbReference type="InterPro" id="IPR057212">
    <property type="entry name" value="DUF7890"/>
</dbReference>
<dbReference type="AlphaFoldDB" id="A0A9Q1QC00"/>
<keyword evidence="4" id="KW-1185">Reference proteome</keyword>
<dbReference type="EMBL" id="JAKOGI010000338">
    <property type="protein sequence ID" value="KAJ8436557.1"/>
    <property type="molecule type" value="Genomic_DNA"/>
</dbReference>
<evidence type="ECO:0000259" key="2">
    <source>
        <dbReference type="Pfam" id="PF25418"/>
    </source>
</evidence>
<organism evidence="3 4">
    <name type="scientific">Carnegiea gigantea</name>
    <dbReference type="NCBI Taxonomy" id="171969"/>
    <lineage>
        <taxon>Eukaryota</taxon>
        <taxon>Viridiplantae</taxon>
        <taxon>Streptophyta</taxon>
        <taxon>Embryophyta</taxon>
        <taxon>Tracheophyta</taxon>
        <taxon>Spermatophyta</taxon>
        <taxon>Magnoliopsida</taxon>
        <taxon>eudicotyledons</taxon>
        <taxon>Gunneridae</taxon>
        <taxon>Pentapetalae</taxon>
        <taxon>Caryophyllales</taxon>
        <taxon>Cactineae</taxon>
        <taxon>Cactaceae</taxon>
        <taxon>Cactoideae</taxon>
        <taxon>Echinocereeae</taxon>
        <taxon>Carnegiea</taxon>
    </lineage>
</organism>
<feature type="region of interest" description="Disordered" evidence="1">
    <location>
        <begin position="139"/>
        <end position="175"/>
    </location>
</feature>
<dbReference type="Proteomes" id="UP001153076">
    <property type="component" value="Unassembled WGS sequence"/>
</dbReference>